<dbReference type="PROSITE" id="PS50893">
    <property type="entry name" value="ABC_TRANSPORTER_2"/>
    <property type="match status" value="1"/>
</dbReference>
<dbReference type="PROSITE" id="PS00211">
    <property type="entry name" value="ABC_TRANSPORTER_1"/>
    <property type="match status" value="1"/>
</dbReference>
<dbReference type="PANTHER" id="PTHR46743">
    <property type="entry name" value="TEICHOIC ACIDS EXPORT ATP-BINDING PROTEIN TAGH"/>
    <property type="match status" value="1"/>
</dbReference>
<name>A0AAJ2H2H3_9HYPH</name>
<dbReference type="InterPro" id="IPR003593">
    <property type="entry name" value="AAA+_ATPase"/>
</dbReference>
<dbReference type="InterPro" id="IPR027417">
    <property type="entry name" value="P-loop_NTPase"/>
</dbReference>
<dbReference type="GO" id="GO:0016887">
    <property type="term" value="F:ATP hydrolysis activity"/>
    <property type="evidence" value="ECO:0007669"/>
    <property type="project" value="InterPro"/>
</dbReference>
<dbReference type="SMART" id="SM00382">
    <property type="entry name" value="AAA"/>
    <property type="match status" value="1"/>
</dbReference>
<dbReference type="GO" id="GO:0140359">
    <property type="term" value="F:ABC-type transporter activity"/>
    <property type="evidence" value="ECO:0007669"/>
    <property type="project" value="InterPro"/>
</dbReference>
<dbReference type="InterPro" id="IPR003439">
    <property type="entry name" value="ABC_transporter-like_ATP-bd"/>
</dbReference>
<comment type="caution">
    <text evidence="6">The sequence shown here is derived from an EMBL/GenBank/DDBJ whole genome shotgun (WGS) entry which is preliminary data.</text>
</comment>
<evidence type="ECO:0000259" key="5">
    <source>
        <dbReference type="PROSITE" id="PS50893"/>
    </source>
</evidence>
<dbReference type="GO" id="GO:0005524">
    <property type="term" value="F:ATP binding"/>
    <property type="evidence" value="ECO:0007669"/>
    <property type="project" value="UniProtKB-KW"/>
</dbReference>
<keyword evidence="4 6" id="KW-0067">ATP-binding</keyword>
<evidence type="ECO:0000313" key="6">
    <source>
        <dbReference type="EMBL" id="MDR9777548.1"/>
    </source>
</evidence>
<evidence type="ECO:0000256" key="4">
    <source>
        <dbReference type="ARBA" id="ARBA00022840"/>
    </source>
</evidence>
<feature type="domain" description="ABC transporter" evidence="5">
    <location>
        <begin position="43"/>
        <end position="263"/>
    </location>
</feature>
<dbReference type="Pfam" id="PF14524">
    <property type="entry name" value="Wzt_C"/>
    <property type="match status" value="1"/>
</dbReference>
<accession>A0AAJ2H2H3</accession>
<dbReference type="CDD" id="cd10147">
    <property type="entry name" value="Wzt_C-like"/>
    <property type="match status" value="1"/>
</dbReference>
<evidence type="ECO:0000256" key="3">
    <source>
        <dbReference type="ARBA" id="ARBA00022741"/>
    </source>
</evidence>
<keyword evidence="2" id="KW-0813">Transport</keyword>
<dbReference type="PANTHER" id="PTHR46743:SF2">
    <property type="entry name" value="TEICHOIC ACIDS EXPORT ATP-BINDING PROTEIN TAGH"/>
    <property type="match status" value="1"/>
</dbReference>
<dbReference type="GO" id="GO:0016020">
    <property type="term" value="C:membrane"/>
    <property type="evidence" value="ECO:0007669"/>
    <property type="project" value="InterPro"/>
</dbReference>
<dbReference type="InterPro" id="IPR015860">
    <property type="entry name" value="ABC_transpr_TagH-like"/>
</dbReference>
<dbReference type="RefSeq" id="WP_310857422.1">
    <property type="nucleotide sequence ID" value="NZ_JAVLSD010000045.1"/>
</dbReference>
<proteinExistence type="inferred from homology"/>
<dbReference type="InterPro" id="IPR050683">
    <property type="entry name" value="Bact_Polysacc_Export_ATP-bd"/>
</dbReference>
<evidence type="ECO:0000256" key="2">
    <source>
        <dbReference type="ARBA" id="ARBA00022448"/>
    </source>
</evidence>
<organism evidence="6 7">
    <name type="scientific">Rhizobium hidalgonense</name>
    <dbReference type="NCBI Taxonomy" id="1538159"/>
    <lineage>
        <taxon>Bacteria</taxon>
        <taxon>Pseudomonadati</taxon>
        <taxon>Pseudomonadota</taxon>
        <taxon>Alphaproteobacteria</taxon>
        <taxon>Hyphomicrobiales</taxon>
        <taxon>Rhizobiaceae</taxon>
        <taxon>Rhizobium/Agrobacterium group</taxon>
        <taxon>Rhizobium</taxon>
    </lineage>
</organism>
<protein>
    <submittedName>
        <fullName evidence="6">ABC transporter ATP-binding protein</fullName>
    </submittedName>
</protein>
<evidence type="ECO:0000313" key="7">
    <source>
        <dbReference type="Proteomes" id="UP001268610"/>
    </source>
</evidence>
<gene>
    <name evidence="6" type="ORF">RJJ65_33945</name>
</gene>
<dbReference type="InterPro" id="IPR017871">
    <property type="entry name" value="ABC_transporter-like_CS"/>
</dbReference>
<dbReference type="Pfam" id="PF00005">
    <property type="entry name" value="ABC_tran"/>
    <property type="match status" value="1"/>
</dbReference>
<dbReference type="EMBL" id="JAVLSF010000048">
    <property type="protein sequence ID" value="MDR9777548.1"/>
    <property type="molecule type" value="Genomic_DNA"/>
</dbReference>
<comment type="similarity">
    <text evidence="1">Belongs to the ABC transporter superfamily.</text>
</comment>
<dbReference type="AlphaFoldDB" id="A0AAJ2H2H3"/>
<reference evidence="6" key="1">
    <citation type="submission" date="2023-04" db="EMBL/GenBank/DDBJ databases">
        <title>Genomic characterization of faba bean (Vicia faba) microsymbionts in Mexican soils.</title>
        <authorList>
            <person name="Rivera Orduna F.N."/>
            <person name="Guevara-Luna J."/>
            <person name="Yan J."/>
            <person name="Arroyo-Herrera I."/>
            <person name="Li Y."/>
            <person name="Vasquez-Murrieta M.S."/>
            <person name="Wang E.T."/>
        </authorList>
    </citation>
    <scope>NUCLEOTIDE SEQUENCE</scope>
    <source>
        <strain evidence="6">CH26</strain>
    </source>
</reference>
<dbReference type="CDD" id="cd03220">
    <property type="entry name" value="ABC_KpsT_Wzt"/>
    <property type="match status" value="1"/>
</dbReference>
<dbReference type="Gene3D" id="2.70.50.60">
    <property type="entry name" value="abc- transporter (atp binding component) like domain"/>
    <property type="match status" value="1"/>
</dbReference>
<dbReference type="Proteomes" id="UP001268610">
    <property type="component" value="Unassembled WGS sequence"/>
</dbReference>
<dbReference type="SUPFAM" id="SSF52540">
    <property type="entry name" value="P-loop containing nucleoside triphosphate hydrolases"/>
    <property type="match status" value="1"/>
</dbReference>
<sequence>MSSENFIEAHSISKRYLLYSRSTDRLKQLLVPKIKRVLYVISGGVLNLPEAPRYSEFWALKNVTVTLGRGETLGIIGQNGSGKSTLLQIVCGTLAPTSGTNKTKGRVAALLELGAGFNPDFTGRENVFLNASIYGLSTAEIKERMQAIVDFAEIGEHIDQPVKTYSSGMFVRLAFSVIAHVNAEILIIDEALAVGDAYFQQKCMRFLRAFQENGSIFFVSHDTGAMMNFCDRVVWLDRGVVRAEGDPKQVCEEYLAFLYQRHTGASDEEEVTVATTAQIKVPSSDVIAFNPSHRDFGDRAAEITSVDLHHADGSPLAFISGGEAVELAITFRANRSVESVISGFIVKDRLGQYLFGDNTFATTQTAPVSLAPGESAAARFSFTMPLLAPGTYSIAPSVASGTLRQHVQHHWMHEGLIFTVHTPIETGVLMGIPMEKILLEVTSAG</sequence>
<dbReference type="InterPro" id="IPR029439">
    <property type="entry name" value="Wzt_C"/>
</dbReference>
<evidence type="ECO:0000256" key="1">
    <source>
        <dbReference type="ARBA" id="ARBA00005417"/>
    </source>
</evidence>
<dbReference type="Gene3D" id="3.40.50.300">
    <property type="entry name" value="P-loop containing nucleotide triphosphate hydrolases"/>
    <property type="match status" value="1"/>
</dbReference>
<keyword evidence="3" id="KW-0547">Nucleotide-binding</keyword>